<name>A0ABV1JYX8_9PSEU</name>
<comment type="caution">
    <text evidence="1">The sequence shown here is derived from an EMBL/GenBank/DDBJ whole genome shotgun (WGS) entry which is preliminary data.</text>
</comment>
<reference evidence="1 2" key="1">
    <citation type="submission" date="2024-03" db="EMBL/GenBank/DDBJ databases">
        <title>Draft genome sequence of Pseudonocardia tropica JCM 19149.</title>
        <authorList>
            <person name="Butdee W."/>
            <person name="Duangmal K."/>
        </authorList>
    </citation>
    <scope>NUCLEOTIDE SEQUENCE [LARGE SCALE GENOMIC DNA]</scope>
    <source>
        <strain evidence="1 2">JCM 19149</strain>
    </source>
</reference>
<evidence type="ECO:0000313" key="1">
    <source>
        <dbReference type="EMBL" id="MEQ3541181.1"/>
    </source>
</evidence>
<gene>
    <name evidence="1" type="ORF">WHI96_20410</name>
</gene>
<dbReference type="RefSeq" id="WP_345641957.1">
    <property type="nucleotide sequence ID" value="NZ_BAABLY010000007.1"/>
</dbReference>
<organism evidence="1 2">
    <name type="scientific">Pseudonocardia tropica</name>
    <dbReference type="NCBI Taxonomy" id="681289"/>
    <lineage>
        <taxon>Bacteria</taxon>
        <taxon>Bacillati</taxon>
        <taxon>Actinomycetota</taxon>
        <taxon>Actinomycetes</taxon>
        <taxon>Pseudonocardiales</taxon>
        <taxon>Pseudonocardiaceae</taxon>
        <taxon>Pseudonocardia</taxon>
    </lineage>
</organism>
<dbReference type="EMBL" id="JBEDNP010000013">
    <property type="protein sequence ID" value="MEQ3541181.1"/>
    <property type="molecule type" value="Genomic_DNA"/>
</dbReference>
<evidence type="ECO:0008006" key="3">
    <source>
        <dbReference type="Google" id="ProtNLM"/>
    </source>
</evidence>
<protein>
    <recommendedName>
        <fullName evidence="3">ABC-type Mn/Zn transport systems, ATPase component</fullName>
    </recommendedName>
</protein>
<sequence>MARTNTVVRTLHDAGLAAWFGGTLMGAVGVNGAADDVHDSTERLRVANAGWARWAPVNAVAIGAHLVGGIGLLRANADRARTEPGVKAASIVKSVVTGAAVAATAYAGVLGTQTAKGEGHPARGGVTPAAGTPSAAADAQRKLKVVQWVIPALTGVLVVLSAQQGEQQRPVGQVEAWVNRLAN</sequence>
<accession>A0ABV1JYX8</accession>
<dbReference type="Proteomes" id="UP001464923">
    <property type="component" value="Unassembled WGS sequence"/>
</dbReference>
<proteinExistence type="predicted"/>
<evidence type="ECO:0000313" key="2">
    <source>
        <dbReference type="Proteomes" id="UP001464923"/>
    </source>
</evidence>
<keyword evidence="2" id="KW-1185">Reference proteome</keyword>